<evidence type="ECO:0000256" key="17">
    <source>
        <dbReference type="ARBA" id="ARBA00049297"/>
    </source>
</evidence>
<protein>
    <recommendedName>
        <fullName evidence="3">Protein adenylyltransferase Fic</fullName>
        <ecNumber evidence="14">2.7.7.108</ecNumber>
    </recommendedName>
    <alternativeName>
        <fullName evidence="13">De-AMPylase Fic</fullName>
    </alternativeName>
</protein>
<evidence type="ECO:0000256" key="13">
    <source>
        <dbReference type="ARBA" id="ARBA00030885"/>
    </source>
</evidence>
<proteinExistence type="evidence at transcript level"/>
<evidence type="ECO:0000256" key="8">
    <source>
        <dbReference type="ARBA" id="ARBA00022741"/>
    </source>
</evidence>
<dbReference type="EMBL" id="GEFM01004551">
    <property type="protein sequence ID" value="JAP71245.1"/>
    <property type="molecule type" value="mRNA"/>
</dbReference>
<dbReference type="EMBL" id="GEGO01002072">
    <property type="protein sequence ID" value="JAR93332.1"/>
    <property type="molecule type" value="Transcribed_RNA"/>
</dbReference>
<evidence type="ECO:0000256" key="9">
    <source>
        <dbReference type="ARBA" id="ARBA00022803"/>
    </source>
</evidence>
<feature type="transmembrane region" description="Helical" evidence="23">
    <location>
        <begin position="6"/>
        <end position="26"/>
    </location>
</feature>
<evidence type="ECO:0000256" key="22">
    <source>
        <dbReference type="PROSITE-ProRule" id="PRU00339"/>
    </source>
</evidence>
<keyword evidence="10 19" id="KW-0067">ATP-binding</keyword>
<feature type="binding site" evidence="19">
    <location>
        <begin position="354"/>
        <end position="357"/>
    </location>
    <ligand>
        <name>ATP</name>
        <dbReference type="ChEBI" id="CHEBI:30616"/>
    </ligand>
</feature>
<accession>A0A131XYE1</accession>
<reference evidence="25" key="1">
    <citation type="submission" date="2016-02" db="EMBL/GenBank/DDBJ databases">
        <title>RNAseq analyses of the midgut from blood- or serum-fed Ixodes ricinus ticks.</title>
        <authorList>
            <person name="Perner J."/>
            <person name="Provaznik J."/>
            <person name="Schrenkova J."/>
            <person name="Urbanova V."/>
            <person name="Ribeiro J.M."/>
            <person name="Kopacek P."/>
        </authorList>
    </citation>
    <scope>NUCLEOTIDE SEQUENCE</scope>
    <source>
        <tissue evidence="25">Gut</tissue>
    </source>
</reference>
<dbReference type="PANTHER" id="PTHR13504:SF34">
    <property type="entry name" value="PROTEIN ADENYLYLTRANSFERASE FICD"/>
    <property type="match status" value="1"/>
</dbReference>
<dbReference type="GO" id="GO:0005524">
    <property type="term" value="F:ATP binding"/>
    <property type="evidence" value="ECO:0007669"/>
    <property type="project" value="UniProtKB-KW"/>
</dbReference>
<dbReference type="Gene3D" id="1.25.40.10">
    <property type="entry name" value="Tetratricopeptide repeat domain"/>
    <property type="match status" value="1"/>
</dbReference>
<keyword evidence="11 23" id="KW-1133">Transmembrane helix</keyword>
<dbReference type="InterPro" id="IPR036597">
    <property type="entry name" value="Fido-like_dom_sf"/>
</dbReference>
<comment type="catalytic activity">
    <reaction evidence="16">
        <text>L-tyrosyl-[protein] + ATP = O-(5'-adenylyl)-L-tyrosyl-[protein] + diphosphate</text>
        <dbReference type="Rhea" id="RHEA:54288"/>
        <dbReference type="Rhea" id="RHEA-COMP:10136"/>
        <dbReference type="Rhea" id="RHEA-COMP:13846"/>
        <dbReference type="ChEBI" id="CHEBI:30616"/>
        <dbReference type="ChEBI" id="CHEBI:33019"/>
        <dbReference type="ChEBI" id="CHEBI:46858"/>
        <dbReference type="ChEBI" id="CHEBI:83624"/>
        <dbReference type="EC" id="2.7.7.108"/>
    </reaction>
</comment>
<feature type="repeat" description="TPR" evidence="22">
    <location>
        <begin position="144"/>
        <end position="177"/>
    </location>
</feature>
<dbReference type="AlphaFoldDB" id="A0A131XYE1"/>
<feature type="domain" description="Fido" evidence="24">
    <location>
        <begin position="323"/>
        <end position="458"/>
    </location>
</feature>
<keyword evidence="4" id="KW-0808">Transferase</keyword>
<keyword evidence="6" id="KW-0548">Nucleotidyltransferase</keyword>
<dbReference type="SUPFAM" id="SSF140931">
    <property type="entry name" value="Fic-like"/>
    <property type="match status" value="1"/>
</dbReference>
<dbReference type="EC" id="2.7.7.108" evidence="14"/>
<evidence type="ECO:0000256" key="21">
    <source>
        <dbReference type="PIRSR" id="PIRSR640198-4"/>
    </source>
</evidence>
<keyword evidence="7" id="KW-0677">Repeat</keyword>
<evidence type="ECO:0000256" key="15">
    <source>
        <dbReference type="ARBA" id="ARBA00047939"/>
    </source>
</evidence>
<dbReference type="GO" id="GO:0016020">
    <property type="term" value="C:membrane"/>
    <property type="evidence" value="ECO:0007669"/>
    <property type="project" value="UniProtKB-SubCell"/>
</dbReference>
<evidence type="ECO:0000256" key="6">
    <source>
        <dbReference type="ARBA" id="ARBA00022695"/>
    </source>
</evidence>
<feature type="transmembrane region" description="Helical" evidence="23">
    <location>
        <begin position="38"/>
        <end position="62"/>
    </location>
</feature>
<keyword evidence="9 22" id="KW-0802">TPR repeat</keyword>
<evidence type="ECO:0000256" key="14">
    <source>
        <dbReference type="ARBA" id="ARBA00034531"/>
    </source>
</evidence>
<keyword evidence="8 19" id="KW-0547">Nucleotide-binding</keyword>
<evidence type="ECO:0000256" key="5">
    <source>
        <dbReference type="ARBA" id="ARBA00022692"/>
    </source>
</evidence>
<evidence type="ECO:0000256" key="20">
    <source>
        <dbReference type="PIRSR" id="PIRSR640198-3"/>
    </source>
</evidence>
<comment type="catalytic activity">
    <reaction evidence="15">
        <text>L-threonyl-[protein] + ATP = 3-O-(5'-adenylyl)-L-threonyl-[protein] + diphosphate</text>
        <dbReference type="Rhea" id="RHEA:54292"/>
        <dbReference type="Rhea" id="RHEA-COMP:11060"/>
        <dbReference type="Rhea" id="RHEA-COMP:13847"/>
        <dbReference type="ChEBI" id="CHEBI:30013"/>
        <dbReference type="ChEBI" id="CHEBI:30616"/>
        <dbReference type="ChEBI" id="CHEBI:33019"/>
        <dbReference type="ChEBI" id="CHEBI:138113"/>
        <dbReference type="EC" id="2.7.7.108"/>
    </reaction>
</comment>
<dbReference type="PROSITE" id="PS50005">
    <property type="entry name" value="TPR"/>
    <property type="match status" value="1"/>
</dbReference>
<evidence type="ECO:0000256" key="4">
    <source>
        <dbReference type="ARBA" id="ARBA00022679"/>
    </source>
</evidence>
<evidence type="ECO:0000256" key="10">
    <source>
        <dbReference type="ARBA" id="ARBA00022840"/>
    </source>
</evidence>
<name>A0A131XYE1_IXORI</name>
<keyword evidence="12 23" id="KW-0472">Membrane</keyword>
<reference evidence="26" key="2">
    <citation type="journal article" date="2018" name="PLoS Negl. Trop. Dis.">
        <title>Sialome diversity of ticks revealed by RNAseq of single tick salivary glands.</title>
        <authorList>
            <person name="Perner J."/>
            <person name="Kropackova S."/>
            <person name="Kopacek P."/>
            <person name="Ribeiro J.M."/>
        </authorList>
    </citation>
    <scope>NUCLEOTIDE SEQUENCE</scope>
    <source>
        <strain evidence="26">Siblings of single egg batch collected in Ceske Budejovice</strain>
        <tissue evidence="26">Salivary glands</tissue>
    </source>
</reference>
<comment type="similarity">
    <text evidence="2">Belongs to the fic family.</text>
</comment>
<dbReference type="SUPFAM" id="SSF48452">
    <property type="entry name" value="TPR-like"/>
    <property type="match status" value="1"/>
</dbReference>
<sequence length="497" mass="56114">MAESALMWLLVQFEGMVSFCSQHWIMSSVLQDPRSTKYVASFSAAFLLVGVLVLLVNVALVWTPSLWHLKQRGTSASPQQLVPTHLELSPYLGRTQLSAGARRLPNFLPDSGDLEVTEEGVADVFVHLPKRRKVPDNDVNEAEALTSLRAARHMTQLGKLEKALKLFQHALMLDPSHADILTEYGEFLENHQQDFIKADHMYTRALVSRPDHSQALVNRQRTLPVVEKLDEKQLTRIDKKRLFLVQIPEGDPSLKRMKKEAYFQHIHHTVAIEGNTMSLAETRTVVETRTAVPGKSILEHNEILGLDLALRFVNNSLVNKALLSVADVLAMHRRILGHVNPVEAGTFRRSQVFVGEHTPPPASLVPDLMEDLVDWLNSEEALRLHPVKYAALAHYKLVFVHPFVDGNGRTARLLMNLLLMRVGYPPVIVRKQDRALYYEYLQLGNEGDVRPFVRFIAECTERTLDVYLYATEYAKHQRALTSQDSADLTSSSSFVGV</sequence>
<dbReference type="GO" id="GO:0070733">
    <property type="term" value="F:AMPylase activity"/>
    <property type="evidence" value="ECO:0007669"/>
    <property type="project" value="UniProtKB-EC"/>
</dbReference>
<evidence type="ECO:0000256" key="2">
    <source>
        <dbReference type="ARBA" id="ARBA00009742"/>
    </source>
</evidence>
<evidence type="ECO:0000256" key="1">
    <source>
        <dbReference type="ARBA" id="ARBA00004167"/>
    </source>
</evidence>
<organism evidence="25">
    <name type="scientific">Ixodes ricinus</name>
    <name type="common">Common tick</name>
    <name type="synonym">Acarus ricinus</name>
    <dbReference type="NCBI Taxonomy" id="34613"/>
    <lineage>
        <taxon>Eukaryota</taxon>
        <taxon>Metazoa</taxon>
        <taxon>Ecdysozoa</taxon>
        <taxon>Arthropoda</taxon>
        <taxon>Chelicerata</taxon>
        <taxon>Arachnida</taxon>
        <taxon>Acari</taxon>
        <taxon>Parasitiformes</taxon>
        <taxon>Ixodida</taxon>
        <taxon>Ixodoidea</taxon>
        <taxon>Ixodidae</taxon>
        <taxon>Ixodinae</taxon>
        <taxon>Ixodes</taxon>
    </lineage>
</organism>
<feature type="glycosylation site" description="N-linked (GlcNAc...) asparagine" evidence="21">
    <location>
        <position position="314"/>
    </location>
</feature>
<comment type="catalytic activity">
    <reaction evidence="17">
        <text>3-O-(5'-adenylyl)-L-threonyl-[protein] + H2O = L-threonyl-[protein] + AMP + H(+)</text>
        <dbReference type="Rhea" id="RHEA:55932"/>
        <dbReference type="Rhea" id="RHEA-COMP:11060"/>
        <dbReference type="Rhea" id="RHEA-COMP:13847"/>
        <dbReference type="ChEBI" id="CHEBI:15377"/>
        <dbReference type="ChEBI" id="CHEBI:15378"/>
        <dbReference type="ChEBI" id="CHEBI:30013"/>
        <dbReference type="ChEBI" id="CHEBI:138113"/>
        <dbReference type="ChEBI" id="CHEBI:456215"/>
    </reaction>
</comment>
<dbReference type="InterPro" id="IPR019734">
    <property type="entry name" value="TPR_rpt"/>
</dbReference>
<dbReference type="InterPro" id="IPR003812">
    <property type="entry name" value="Fido"/>
</dbReference>
<comment type="subcellular location">
    <subcellularLocation>
        <location evidence="1">Membrane</location>
        <topology evidence="1">Single-pass membrane protein</topology>
    </subcellularLocation>
</comment>
<evidence type="ECO:0000256" key="7">
    <source>
        <dbReference type="ARBA" id="ARBA00022737"/>
    </source>
</evidence>
<evidence type="ECO:0000256" key="16">
    <source>
        <dbReference type="ARBA" id="ARBA00048696"/>
    </source>
</evidence>
<evidence type="ECO:0000256" key="3">
    <source>
        <dbReference type="ARBA" id="ARBA00014915"/>
    </source>
</evidence>
<dbReference type="InterPro" id="IPR011990">
    <property type="entry name" value="TPR-like_helical_dom_sf"/>
</dbReference>
<evidence type="ECO:0000313" key="26">
    <source>
        <dbReference type="EMBL" id="JAR93332.1"/>
    </source>
</evidence>
<evidence type="ECO:0000256" key="12">
    <source>
        <dbReference type="ARBA" id="ARBA00023136"/>
    </source>
</evidence>
<feature type="binding site" evidence="19">
    <location>
        <begin position="405"/>
        <end position="412"/>
    </location>
    <ligand>
        <name>ATP</name>
        <dbReference type="ChEBI" id="CHEBI:30616"/>
    </ligand>
</feature>
<evidence type="ECO:0000256" key="11">
    <source>
        <dbReference type="ARBA" id="ARBA00022989"/>
    </source>
</evidence>
<evidence type="ECO:0000259" key="24">
    <source>
        <dbReference type="PROSITE" id="PS51459"/>
    </source>
</evidence>
<evidence type="ECO:0000256" key="18">
    <source>
        <dbReference type="PIRSR" id="PIRSR640198-1"/>
    </source>
</evidence>
<feature type="binding site" evidence="19">
    <location>
        <begin position="437"/>
        <end position="438"/>
    </location>
    <ligand>
        <name>ATP</name>
        <dbReference type="ChEBI" id="CHEBI:30616"/>
    </ligand>
</feature>
<dbReference type="Pfam" id="PF02661">
    <property type="entry name" value="Fic"/>
    <property type="match status" value="1"/>
</dbReference>
<dbReference type="PROSITE" id="PS51459">
    <property type="entry name" value="FIDO"/>
    <property type="match status" value="1"/>
</dbReference>
<evidence type="ECO:0000313" key="25">
    <source>
        <dbReference type="EMBL" id="JAP71245.1"/>
    </source>
</evidence>
<feature type="active site" evidence="18">
    <location>
        <position position="401"/>
    </location>
</feature>
<dbReference type="InterPro" id="IPR040198">
    <property type="entry name" value="Fido_containing"/>
</dbReference>
<dbReference type="PANTHER" id="PTHR13504">
    <property type="entry name" value="FIDO DOMAIN-CONTAINING PROTEIN DDB_G0283145"/>
    <property type="match status" value="1"/>
</dbReference>
<dbReference type="Gene3D" id="1.10.3290.10">
    <property type="entry name" value="Fido-like domain"/>
    <property type="match status" value="1"/>
</dbReference>
<feature type="site" description="Important for autoinhibition of adenylyltransferase activity" evidence="20">
    <location>
        <position position="273"/>
    </location>
</feature>
<evidence type="ECO:0000256" key="23">
    <source>
        <dbReference type="SAM" id="Phobius"/>
    </source>
</evidence>
<keyword evidence="5 23" id="KW-0812">Transmembrane</keyword>
<evidence type="ECO:0000256" key="19">
    <source>
        <dbReference type="PIRSR" id="PIRSR640198-2"/>
    </source>
</evidence>
<feature type="binding site" evidence="19">
    <location>
        <position position="445"/>
    </location>
    <ligand>
        <name>ATP</name>
        <dbReference type="ChEBI" id="CHEBI:30616"/>
    </ligand>
</feature>